<evidence type="ECO:0000256" key="1">
    <source>
        <dbReference type="PROSITE-ProRule" id="PRU00023"/>
    </source>
</evidence>
<accession>A0A316VP06</accession>
<feature type="region of interest" description="Disordered" evidence="2">
    <location>
        <begin position="1258"/>
        <end position="1278"/>
    </location>
</feature>
<feature type="region of interest" description="Disordered" evidence="2">
    <location>
        <begin position="1"/>
        <end position="20"/>
    </location>
</feature>
<dbReference type="InParanoid" id="A0A316VP06"/>
<name>A0A316VP06_9BASI</name>
<feature type="region of interest" description="Disordered" evidence="2">
    <location>
        <begin position="34"/>
        <end position="64"/>
    </location>
</feature>
<feature type="compositionally biased region" description="Acidic residues" evidence="2">
    <location>
        <begin position="717"/>
        <end position="726"/>
    </location>
</feature>
<dbReference type="GeneID" id="37037607"/>
<dbReference type="OrthoDB" id="539213at2759"/>
<dbReference type="Pfam" id="PF00023">
    <property type="entry name" value="Ank"/>
    <property type="match status" value="1"/>
</dbReference>
<dbReference type="SMART" id="SM00248">
    <property type="entry name" value="ANK"/>
    <property type="match status" value="6"/>
</dbReference>
<keyword evidence="1" id="KW-0040">ANK repeat</keyword>
<feature type="region of interest" description="Disordered" evidence="2">
    <location>
        <begin position="672"/>
        <end position="752"/>
    </location>
</feature>
<gene>
    <name evidence="3" type="ORF">IE81DRAFT_343392</name>
</gene>
<dbReference type="Pfam" id="PF12796">
    <property type="entry name" value="Ank_2"/>
    <property type="match status" value="1"/>
</dbReference>
<evidence type="ECO:0000256" key="2">
    <source>
        <dbReference type="SAM" id="MobiDB-lite"/>
    </source>
</evidence>
<evidence type="ECO:0000313" key="3">
    <source>
        <dbReference type="EMBL" id="PWN39369.1"/>
    </source>
</evidence>
<keyword evidence="4" id="KW-1185">Reference proteome</keyword>
<dbReference type="InterPro" id="IPR053354">
    <property type="entry name" value="MGDG_epimerase"/>
</dbReference>
<evidence type="ECO:0000313" key="4">
    <source>
        <dbReference type="Proteomes" id="UP000245783"/>
    </source>
</evidence>
<dbReference type="Gene3D" id="1.25.40.20">
    <property type="entry name" value="Ankyrin repeat-containing domain"/>
    <property type="match status" value="3"/>
</dbReference>
<dbReference type="STRING" id="1522189.A0A316VP06"/>
<dbReference type="Proteomes" id="UP000245783">
    <property type="component" value="Unassembled WGS sequence"/>
</dbReference>
<dbReference type="RefSeq" id="XP_025366529.1">
    <property type="nucleotide sequence ID" value="XM_025515737.1"/>
</dbReference>
<dbReference type="PANTHER" id="PTHR43558:SF6">
    <property type="entry name" value="REDUCTASE, PUTATIVE (AFU_ORTHOLOGUE AFUA_3G10540)-RELATED"/>
    <property type="match status" value="1"/>
</dbReference>
<dbReference type="SUPFAM" id="SSF48403">
    <property type="entry name" value="Ankyrin repeat"/>
    <property type="match status" value="2"/>
</dbReference>
<evidence type="ECO:0008006" key="5">
    <source>
        <dbReference type="Google" id="ProtNLM"/>
    </source>
</evidence>
<reference evidence="3 4" key="1">
    <citation type="journal article" date="2018" name="Mol. Biol. Evol.">
        <title>Broad Genomic Sampling Reveals a Smut Pathogenic Ancestry of the Fungal Clade Ustilaginomycotina.</title>
        <authorList>
            <person name="Kijpornyongpan T."/>
            <person name="Mondo S.J."/>
            <person name="Barry K."/>
            <person name="Sandor L."/>
            <person name="Lee J."/>
            <person name="Lipzen A."/>
            <person name="Pangilinan J."/>
            <person name="LaButti K."/>
            <person name="Hainaut M."/>
            <person name="Henrissat B."/>
            <person name="Grigoriev I.V."/>
            <person name="Spatafora J.W."/>
            <person name="Aime M.C."/>
        </authorList>
    </citation>
    <scope>NUCLEOTIDE SEQUENCE [LARGE SCALE GENOMIC DNA]</scope>
    <source>
        <strain evidence="3 4">MCA 4658</strain>
    </source>
</reference>
<dbReference type="InterPro" id="IPR036770">
    <property type="entry name" value="Ankyrin_rpt-contain_sf"/>
</dbReference>
<dbReference type="PROSITE" id="PS50297">
    <property type="entry name" value="ANK_REP_REGION"/>
    <property type="match status" value="2"/>
</dbReference>
<feature type="repeat" description="ANK" evidence="1">
    <location>
        <begin position="764"/>
        <end position="796"/>
    </location>
</feature>
<organism evidence="3 4">
    <name type="scientific">Ceraceosorus guamensis</name>
    <dbReference type="NCBI Taxonomy" id="1522189"/>
    <lineage>
        <taxon>Eukaryota</taxon>
        <taxon>Fungi</taxon>
        <taxon>Dikarya</taxon>
        <taxon>Basidiomycota</taxon>
        <taxon>Ustilaginomycotina</taxon>
        <taxon>Exobasidiomycetes</taxon>
        <taxon>Ceraceosorales</taxon>
        <taxon>Ceraceosoraceae</taxon>
        <taxon>Ceraceosorus</taxon>
    </lineage>
</organism>
<dbReference type="InterPro" id="IPR002110">
    <property type="entry name" value="Ankyrin_rpt"/>
</dbReference>
<feature type="region of interest" description="Disordered" evidence="2">
    <location>
        <begin position="116"/>
        <end position="135"/>
    </location>
</feature>
<protein>
    <recommendedName>
        <fullName evidence="5">Ankyrin</fullName>
    </recommendedName>
</protein>
<sequence length="1912" mass="210866">MSFFSKPLSKGKPEGQPEEGAAFLARLAAIKFPPEATAQPRDDVDSALSPSLKASEPTGLASHEEDLRRVWAQARTSLEIKALAPCVGLVDVHGEATADANGSIFKTRRRLVEADASSQQPKIVAIPGGPRTNPTRTDAQHVLPLPESDRRPHGSPAVASQDEFREAFNILTENAFALLHEKDWQGVLVAGGSVLAALTPLPQECKKSRRELRRYLHERGPCRGSDIDVFLYGMADDETAKAKIARIAQLIADAIPWDITCIRSKHAITLVSQYPHRHVQFVLRLYSSPAEILMGFDVDSSAVGFDGKRVLAAPRALISLITQSNTVDMTRRSPSYEVRLTKYAERGFEIYVPHLRRADIDPSIYERTPLGIKGLALLLVLEKMRSQNDRDAFLDQRRKDRSRPELSWQQKWSRQRNTLSGDLKKGTERGQWLASLATSNYDAPSTAFHLPYGPRWQAARIEKLLYRTDVVLNAAWNEKNKPLLGLHRHPAFFGTIEECMEDCCKLCPEAQSSEQKEVFEERCKDYVRGRIECAPIPCLFIKEEPGRQLMSGSFQPLTDDDWTMQAYMTSAQMMMKAVLDGDLECIHRLCSGGEDAARKVLLSRDQSGRTPLHLAILERKTKVAVTLVSLGARLTSRLADGRSAFILAAEQGNATVVQSMLMRSNANEAAALEKDATKKKRTQSASDDAAQIVKKQSEESDAEDEASDDGDRHSANEDQDSEDDEAVLVKRPNKSRNEEVQQEGIPQEVETPDVIALEDYAWDTGLPALHYAVTSGDPETVKILLDAGASPNMAVAGVHPLMAAVLIPEDEAAIVVIKVLLAAGSSSSRMTLHKASRNQVKSTMLAFTAFVLAGRQRLVAALLELDAQRAEFAATFALFQGRSYSDFAVTSSLSLALLTGQLGTAALLLAAGAKAHITGEEYGAGRNCSLVRKDNYNYVQASSLVTTIQPLAASLLQANLGFYLLLAADNDLPITALPHMMHLGITKIDEETDQPVKPLSILDELDGLIPPGEDERNAVPNAEKMEGQPQNLYEFALRSAQDKARLLSPKKQTPSNHRAPLLTFVAEARRAILQRGAKPWSGLVFEPPLKDEVQSQYLRGRRRLFYNSADASKKVVDDLLSSADSLGESQIQFYLLNGGTHYTMQRNSQPVAVAQIDTCRRVFDAVVRGENETVTKLLQREVPAAICYGLRGPSTKQTLLDVAVGCSRWQVAQTILRISAQQFKRSEQPKTSYSMGYNYDDSDDESNLDIVEDEPKKQLDQVDEDAAKPPQKSLESLTSPTDLVDNIDWIPAVKRAIEKDPESTDRICEMVTAVSASTKDPFLESSGAGLVLGLSLALLCDKPTLFKHYLVHAGCSFEQLRVLLRTTRSYQTAASAQPESDEEEEGDEILIAQSANSYYPGLLVHGRRKRDWAREGPTRSSMGNAAILPSRLLELASRYQAHECIRWLAQDNYSNVRCLLSARIEAIKNDLKEGLADGDAQRKLHTELRSLAQFDLESEQHLAMIIGATVDDVDKYLSPIGSAASPIRPSRRLDTFELLHQLFPSLTPSWVESPLRGDVDSKFAPYFYVLREFLRKTEVSAEDLRCFKNELEWLVKHGTDPLAMDDEGLNALHTLVRTAIPGIALQAFAAMQDALGRDVICHLVSQSPLSGPRRGSTPLHELLSSKHLDELQDGQNINSSSVAKDGLAAELLALPDEAVARALKTRDVAGCTPLALAINNVHAVGTRTLLSKCKSLDLLDLLRWEDVVGDLPGEKLRRKMIQRSVNHETTDRSIPRWPDVCDLRNGVLSWKEYQERLAARGKEALHRNVPGQIADLKSALALSPTMSPELSSACGAIINKLEDQLQQFGSAEADLKDFDGVPGLDIVDLVLQHTPKGSPRILIPASEVQYATKALLDKSDCRYKVSISDEQD</sequence>
<feature type="repeat" description="ANK" evidence="1">
    <location>
        <begin position="607"/>
        <end position="639"/>
    </location>
</feature>
<proteinExistence type="predicted"/>
<dbReference type="PROSITE" id="PS50088">
    <property type="entry name" value="ANK_REPEAT"/>
    <property type="match status" value="2"/>
</dbReference>
<dbReference type="EMBL" id="KZ819472">
    <property type="protein sequence ID" value="PWN39369.1"/>
    <property type="molecule type" value="Genomic_DNA"/>
</dbReference>
<dbReference type="PANTHER" id="PTHR43558">
    <property type="entry name" value="REDUCTASE, PUTATIVE (AFU_ORTHOLOGUE AFUA_3G10540)-RELATED"/>
    <property type="match status" value="1"/>
</dbReference>
<feature type="compositionally biased region" description="Acidic residues" evidence="2">
    <location>
        <begin position="699"/>
        <end position="708"/>
    </location>
</feature>